<dbReference type="InterPro" id="IPR000310">
    <property type="entry name" value="Orn/Lys/Arg_deCO2ase_major_dom"/>
</dbReference>
<dbReference type="EMBL" id="JAFIRA010000012">
    <property type="protein sequence ID" value="MCJ2542574.1"/>
    <property type="molecule type" value="Genomic_DNA"/>
</dbReference>
<keyword evidence="8" id="KW-1185">Reference proteome</keyword>
<dbReference type="GO" id="GO:0008483">
    <property type="term" value="F:transaminase activity"/>
    <property type="evidence" value="ECO:0007669"/>
    <property type="project" value="UniProtKB-KW"/>
</dbReference>
<dbReference type="InterPro" id="IPR008286">
    <property type="entry name" value="Prn/Lys/Arg_de-COase_C"/>
</dbReference>
<dbReference type="Gene3D" id="3.90.100.10">
    <property type="entry name" value="Orn/Lys/Arg decarboxylase, C-terminal domain"/>
    <property type="match status" value="1"/>
</dbReference>
<dbReference type="Proteomes" id="UP000830835">
    <property type="component" value="Unassembled WGS sequence"/>
</dbReference>
<dbReference type="SUPFAM" id="SSF53383">
    <property type="entry name" value="PLP-dependent transferases"/>
    <property type="match status" value="1"/>
</dbReference>
<sequence>MVLSKAFRRLRSLDRKSQERAPLFEAIRHYCSLDKAPFHTPGHKQGRGIPADLLALLGENVFRADLTELPEVDNLHDPDGVILEAQTLAAEAYGADRSWFLVNGSTCGVETLVMSVCDPGDKILLPRNCHKSAIAGVILSGAVPAYIEPDFDLELGIAHGITPSGLEQALQEHPDAKGVLVVSPTYYGVCCDLQSLATIAHAHGLPLLVDEAHGPHFAFHPELPLSALEAGADLVVQSTHKVISGMTQASLLHLKGSRINPNRVRNILQLLQSTSPNYVLMMSLDVARRQMALEGETLLSQTLALADQARTRLNQIPGIHCFGSERIGSTPGFFEFDRTRLTVTVSELGQFGFDAHDWVNDHFHVQPEMSTLHNVVFILSIGNTPRDVDRLVESFTALSEHSQGSPQSQTMADKMQRLSLLQRPPLAPRRLSPREAFFAPIHRIPFQQAVGHICAEIISPYPPGIPILVPGEEVTQEAVDYLLLVHEAGGFINGPEDVRLQTLKVVKLD</sequence>
<evidence type="ECO:0000259" key="6">
    <source>
        <dbReference type="PROSITE" id="PS00703"/>
    </source>
</evidence>
<feature type="domain" description="Orn/Lys/Arg decarboxylases family 1 pyridoxal-P attachment site" evidence="6">
    <location>
        <begin position="236"/>
        <end position="250"/>
    </location>
</feature>
<dbReference type="InterPro" id="IPR015421">
    <property type="entry name" value="PyrdxlP-dep_Trfase_major"/>
</dbReference>
<reference evidence="7" key="1">
    <citation type="submission" date="2021-02" db="EMBL/GenBank/DDBJ databases">
        <title>The CRISPR/cas machinery reduction and long-range gene transfer in the hot spring cyanobacterium Synechococcus.</title>
        <authorList>
            <person name="Dvorak P."/>
            <person name="Jahodarova E."/>
            <person name="Hasler P."/>
            <person name="Poulickova A."/>
        </authorList>
    </citation>
    <scope>NUCLEOTIDE SEQUENCE</scope>
    <source>
        <strain evidence="7">Rupite</strain>
    </source>
</reference>
<dbReference type="Gene3D" id="3.40.640.10">
    <property type="entry name" value="Type I PLP-dependent aspartate aminotransferase-like (Major domain)"/>
    <property type="match status" value="1"/>
</dbReference>
<dbReference type="InterPro" id="IPR052357">
    <property type="entry name" value="Orn_Lys_Arg_decarboxylase-I"/>
</dbReference>
<comment type="cofactor">
    <cofactor evidence="1">
        <name>pyridoxal 5'-phosphate</name>
        <dbReference type="ChEBI" id="CHEBI:597326"/>
    </cofactor>
</comment>
<keyword evidence="3" id="KW-0210">Decarboxylase</keyword>
<keyword evidence="7" id="KW-0808">Transferase</keyword>
<dbReference type="PROSITE" id="PS00703">
    <property type="entry name" value="OKR_DC_1"/>
    <property type="match status" value="1"/>
</dbReference>
<evidence type="ECO:0000256" key="1">
    <source>
        <dbReference type="ARBA" id="ARBA00001933"/>
    </source>
</evidence>
<dbReference type="InterPro" id="IPR015424">
    <property type="entry name" value="PyrdxlP-dep_Trfase"/>
</dbReference>
<evidence type="ECO:0000256" key="2">
    <source>
        <dbReference type="ARBA" id="ARBA00010671"/>
    </source>
</evidence>
<dbReference type="InterPro" id="IPR036633">
    <property type="entry name" value="Prn/Lys/Arg_de-COase_C_sf"/>
</dbReference>
<evidence type="ECO:0000313" key="7">
    <source>
        <dbReference type="EMBL" id="MCJ2542574.1"/>
    </source>
</evidence>
<gene>
    <name evidence="7" type="ORF">JX360_06590</name>
</gene>
<keyword evidence="4" id="KW-0663">Pyridoxal phosphate</keyword>
<evidence type="ECO:0000256" key="4">
    <source>
        <dbReference type="ARBA" id="ARBA00022898"/>
    </source>
</evidence>
<dbReference type="PANTHER" id="PTHR43277:SF4">
    <property type="entry name" value="ARGININE DECARBOXYLASE"/>
    <property type="match status" value="1"/>
</dbReference>
<evidence type="ECO:0000256" key="5">
    <source>
        <dbReference type="ARBA" id="ARBA00023239"/>
    </source>
</evidence>
<comment type="caution">
    <text evidence="7">The sequence shown here is derived from an EMBL/GenBank/DDBJ whole genome shotgun (WGS) entry which is preliminary data.</text>
</comment>
<proteinExistence type="inferred from homology"/>
<dbReference type="PANTHER" id="PTHR43277">
    <property type="entry name" value="ARGININE DECARBOXYLASE"/>
    <property type="match status" value="1"/>
</dbReference>
<evidence type="ECO:0000313" key="8">
    <source>
        <dbReference type="Proteomes" id="UP000830835"/>
    </source>
</evidence>
<dbReference type="Pfam" id="PF01276">
    <property type="entry name" value="OKR_DC_1"/>
    <property type="match status" value="1"/>
</dbReference>
<dbReference type="CDD" id="cd00615">
    <property type="entry name" value="Orn_deC_like"/>
    <property type="match status" value="1"/>
</dbReference>
<evidence type="ECO:0000256" key="3">
    <source>
        <dbReference type="ARBA" id="ARBA00022793"/>
    </source>
</evidence>
<keyword evidence="5" id="KW-0456">Lyase</keyword>
<dbReference type="Pfam" id="PF03711">
    <property type="entry name" value="OKR_DC_1_C"/>
    <property type="match status" value="1"/>
</dbReference>
<protein>
    <submittedName>
        <fullName evidence="7">Aminotransferase class I/II-fold pyridoxal phosphate-dependent enzyme</fullName>
    </submittedName>
</protein>
<dbReference type="RefSeq" id="WP_244349849.1">
    <property type="nucleotide sequence ID" value="NZ_JAFIRA010000012.1"/>
</dbReference>
<organism evidence="7 8">
    <name type="scientific">Thermostichus vulcanus str. 'Rupite'</name>
    <dbReference type="NCBI Taxonomy" id="2813851"/>
    <lineage>
        <taxon>Bacteria</taxon>
        <taxon>Bacillati</taxon>
        <taxon>Cyanobacteriota</taxon>
        <taxon>Cyanophyceae</taxon>
        <taxon>Thermostichales</taxon>
        <taxon>Thermostichaceae</taxon>
        <taxon>Thermostichus</taxon>
    </lineage>
</organism>
<keyword evidence="7" id="KW-0032">Aminotransferase</keyword>
<name>A0ABT0C9W5_THEVL</name>
<comment type="similarity">
    <text evidence="2">Belongs to the Orn/Lys/Arg decarboxylase class-I family.</text>
</comment>
<accession>A0ABT0C9W5</accession>
<dbReference type="SUPFAM" id="SSF55904">
    <property type="entry name" value="Ornithine decarboxylase C-terminal domain"/>
    <property type="match status" value="1"/>
</dbReference>